<keyword evidence="4" id="KW-1185">Reference proteome</keyword>
<dbReference type="PROSITE" id="PS51318">
    <property type="entry name" value="TAT"/>
    <property type="match status" value="1"/>
</dbReference>
<dbReference type="InterPro" id="IPR051801">
    <property type="entry name" value="GH28_Enzymes"/>
</dbReference>
<dbReference type="InterPro" id="IPR011050">
    <property type="entry name" value="Pectin_lyase_fold/virulence"/>
</dbReference>
<dbReference type="NCBIfam" id="TIGR03804">
    <property type="entry name" value="para_beta_helix"/>
    <property type="match status" value="1"/>
</dbReference>
<evidence type="ECO:0008006" key="5">
    <source>
        <dbReference type="Google" id="ProtNLM"/>
    </source>
</evidence>
<sequence length="383" mass="41455">MNRNELELAAPRRIFLRNSFLVAAPVMLGGALFPAREAMAAYVPPTRTRGSTRLNVRNYGAVGNGSTNDTAAIQRAINALPSTGGTVYIPAGTYMIDAVKSIRLRSKMHLQLDPGAKLVAIPNAALKAYVVLADKVTDIEISGGQIIGERYRHQRTDGEWGHAIFIRGSKRVTIRDIRVADCFGDGISLGAAPVWQSAPIYSEDVAIANVVSTNNRRQALTIGRAKYVEVRDSEFSNSNGVKPQTGIDIEPDEGGVAYKINIQDCVIKGNKTYGMLAYKGAQSVTVRNCTIERNGSCGLVTVGARSVTISANTVRDNSATGIFIQDGTNGCTISGNTFYDNYLRLGDQDRTAFTLTGYSSRIERDILRRGTITGLTIGTNYYR</sequence>
<dbReference type="SMART" id="SM00710">
    <property type="entry name" value="PbH1"/>
    <property type="match status" value="8"/>
</dbReference>
<dbReference type="InterPro" id="IPR006311">
    <property type="entry name" value="TAT_signal"/>
</dbReference>
<dbReference type="SUPFAM" id="SSF51126">
    <property type="entry name" value="Pectin lyase-like"/>
    <property type="match status" value="2"/>
</dbReference>
<dbReference type="InterPro" id="IPR024535">
    <property type="entry name" value="RHGA/B-epi-like_pectate_lyase"/>
</dbReference>
<feature type="domain" description="Rhamnogalacturonase A/B/Epimerase-like pectate lyase" evidence="1">
    <location>
        <begin position="55"/>
        <end position="137"/>
    </location>
</feature>
<evidence type="ECO:0000259" key="2">
    <source>
        <dbReference type="Pfam" id="PF13229"/>
    </source>
</evidence>
<feature type="domain" description="Right handed beta helix" evidence="2">
    <location>
        <begin position="204"/>
        <end position="350"/>
    </location>
</feature>
<protein>
    <recommendedName>
        <fullName evidence="5">Pectate lyase superfamily protein domain-containing protein</fullName>
    </recommendedName>
</protein>
<dbReference type="InterPro" id="IPR006626">
    <property type="entry name" value="PbH1"/>
</dbReference>
<evidence type="ECO:0000313" key="4">
    <source>
        <dbReference type="Proteomes" id="UP000636453"/>
    </source>
</evidence>
<dbReference type="Pfam" id="PF13229">
    <property type="entry name" value="Beta_helix"/>
    <property type="match status" value="1"/>
</dbReference>
<dbReference type="Gene3D" id="2.160.20.10">
    <property type="entry name" value="Single-stranded right-handed beta-helix, Pectin lyase-like"/>
    <property type="match status" value="1"/>
</dbReference>
<dbReference type="AlphaFoldDB" id="A0A918Z196"/>
<reference evidence="3" key="1">
    <citation type="journal article" date="2014" name="Int. J. Syst. Evol. Microbiol.">
        <title>Complete genome sequence of Corynebacterium casei LMG S-19264T (=DSM 44701T), isolated from a smear-ripened cheese.</title>
        <authorList>
            <consortium name="US DOE Joint Genome Institute (JGI-PGF)"/>
            <person name="Walter F."/>
            <person name="Albersmeier A."/>
            <person name="Kalinowski J."/>
            <person name="Ruckert C."/>
        </authorList>
    </citation>
    <scope>NUCLEOTIDE SEQUENCE</scope>
    <source>
        <strain evidence="3">KCTC 32020</strain>
    </source>
</reference>
<accession>A0A918Z196</accession>
<evidence type="ECO:0000313" key="3">
    <source>
        <dbReference type="EMBL" id="GHE29256.1"/>
    </source>
</evidence>
<comment type="caution">
    <text evidence="3">The sequence shown here is derived from an EMBL/GenBank/DDBJ whole genome shotgun (WGS) entry which is preliminary data.</text>
</comment>
<name>A0A918Z196_9GAMM</name>
<reference evidence="3" key="2">
    <citation type="submission" date="2020-09" db="EMBL/GenBank/DDBJ databases">
        <authorList>
            <person name="Sun Q."/>
            <person name="Kim S."/>
        </authorList>
    </citation>
    <scope>NUCLEOTIDE SEQUENCE</scope>
    <source>
        <strain evidence="3">KCTC 32020</strain>
    </source>
</reference>
<dbReference type="PANTHER" id="PTHR31339:SF9">
    <property type="entry name" value="PLASMIN AND FIBRONECTIN-BINDING PROTEIN A"/>
    <property type="match status" value="1"/>
</dbReference>
<dbReference type="InterPro" id="IPR012334">
    <property type="entry name" value="Pectin_lyas_fold"/>
</dbReference>
<dbReference type="Proteomes" id="UP000636453">
    <property type="component" value="Unassembled WGS sequence"/>
</dbReference>
<dbReference type="EMBL" id="BNCF01000003">
    <property type="protein sequence ID" value="GHE29256.1"/>
    <property type="molecule type" value="Genomic_DNA"/>
</dbReference>
<dbReference type="InterPro" id="IPR022441">
    <property type="entry name" value="Para_beta_helix_rpt-2"/>
</dbReference>
<proteinExistence type="predicted"/>
<dbReference type="PANTHER" id="PTHR31339">
    <property type="entry name" value="PECTIN LYASE-RELATED"/>
    <property type="match status" value="1"/>
</dbReference>
<dbReference type="Pfam" id="PF12708">
    <property type="entry name" value="Pect-lyase_RHGA_epim"/>
    <property type="match status" value="1"/>
</dbReference>
<gene>
    <name evidence="3" type="ORF">GCM10007167_08870</name>
</gene>
<dbReference type="InterPro" id="IPR039448">
    <property type="entry name" value="Beta_helix"/>
</dbReference>
<organism evidence="3 4">
    <name type="scientific">Vulcaniibacterium thermophilum</name>
    <dbReference type="NCBI Taxonomy" id="1169913"/>
    <lineage>
        <taxon>Bacteria</taxon>
        <taxon>Pseudomonadati</taxon>
        <taxon>Pseudomonadota</taxon>
        <taxon>Gammaproteobacteria</taxon>
        <taxon>Lysobacterales</taxon>
        <taxon>Lysobacteraceae</taxon>
        <taxon>Vulcaniibacterium</taxon>
    </lineage>
</organism>
<evidence type="ECO:0000259" key="1">
    <source>
        <dbReference type="Pfam" id="PF12708"/>
    </source>
</evidence>